<dbReference type="AlphaFoldDB" id="E0RVL8"/>
<organism evidence="2 3">
    <name type="scientific">Butyrivibrio proteoclasticus (strain ATCC 51982 / DSM 14932 / B316)</name>
    <name type="common">Clostridium proteoclasticum</name>
    <dbReference type="NCBI Taxonomy" id="515622"/>
    <lineage>
        <taxon>Bacteria</taxon>
        <taxon>Bacillati</taxon>
        <taxon>Bacillota</taxon>
        <taxon>Clostridia</taxon>
        <taxon>Lachnospirales</taxon>
        <taxon>Lachnospiraceae</taxon>
        <taxon>Butyrivibrio</taxon>
    </lineage>
</organism>
<dbReference type="Proteomes" id="UP000001299">
    <property type="component" value="Chromosome 1"/>
</dbReference>
<reference evidence="2 3" key="1">
    <citation type="journal article" date="2010" name="PLoS ONE">
        <title>The glycobiome of the rumen bacterium Butyrivibrio proteoclasticus B316(T) highlights adaptation to a polysaccharide-rich environment.</title>
        <authorList>
            <person name="Kelly W.J."/>
            <person name="Leahy S.C."/>
            <person name="Altermann E."/>
            <person name="Yeoman C.J."/>
            <person name="Dunne J.C."/>
            <person name="Kong Z."/>
            <person name="Pacheco D.M."/>
            <person name="Li D."/>
            <person name="Noel S.J."/>
            <person name="Moon C.D."/>
            <person name="Cookson A.L."/>
            <person name="Attwood G.T."/>
        </authorList>
    </citation>
    <scope>NUCLEOTIDE SEQUENCE [LARGE SCALE GENOMIC DNA]</scope>
    <source>
        <strain evidence="3">ATCC 51982 / DSM 14932 / B316</strain>
    </source>
</reference>
<gene>
    <name evidence="2" type="ordered locus">bpr_I2134</name>
</gene>
<accession>E0RVL8</accession>
<keyword evidence="1" id="KW-0472">Membrane</keyword>
<sequence>MTGTVPILSIVFMGISGILSFIIPIGLLLYFRKKGAEILPFFIGCAVFFIFALVLEQIFHQIVLLSPIGNSIQNNILIYAVYGGIAAGLFEETGRLLAFKTIMKRYREKDVNSLMYGAGHGGFEAIAILGYTMINNIVISIMINSGASVQLLTNMPAEAAETLRMQLDSLTTAASWLFLIGIIERILAMISHIVFSAIVWFAVKNNKIVLFLLAILMHALLDAVTVLVARSGINGAEYLAEAVVAILVAVFVFVARIIWKKETK</sequence>
<feature type="transmembrane region" description="Helical" evidence="1">
    <location>
        <begin position="72"/>
        <end position="90"/>
    </location>
</feature>
<dbReference type="InterPro" id="IPR011397">
    <property type="entry name" value="YhfC"/>
</dbReference>
<keyword evidence="1" id="KW-1133">Transmembrane helix</keyword>
<keyword evidence="3" id="KW-1185">Reference proteome</keyword>
<feature type="transmembrane region" description="Helical" evidence="1">
    <location>
        <begin position="176"/>
        <end position="202"/>
    </location>
</feature>
<dbReference type="RefSeq" id="WP_013281521.1">
    <property type="nucleotide sequence ID" value="NC_014387.1"/>
</dbReference>
<feature type="transmembrane region" description="Helical" evidence="1">
    <location>
        <begin position="6"/>
        <end position="31"/>
    </location>
</feature>
<dbReference type="PIRSF" id="PIRSF033101">
    <property type="entry name" value="UCP033101"/>
    <property type="match status" value="1"/>
</dbReference>
<dbReference type="Pfam" id="PF10086">
    <property type="entry name" value="YhfC"/>
    <property type="match status" value="1"/>
</dbReference>
<evidence type="ECO:0000256" key="1">
    <source>
        <dbReference type="SAM" id="Phobius"/>
    </source>
</evidence>
<dbReference type="STRING" id="515622.bpr_I2134"/>
<evidence type="ECO:0000313" key="3">
    <source>
        <dbReference type="Proteomes" id="UP000001299"/>
    </source>
</evidence>
<dbReference type="eggNOG" id="COG4377">
    <property type="taxonomic scope" value="Bacteria"/>
</dbReference>
<evidence type="ECO:0000313" key="2">
    <source>
        <dbReference type="EMBL" id="ADL34867.1"/>
    </source>
</evidence>
<dbReference type="EMBL" id="CP001810">
    <property type="protein sequence ID" value="ADL34867.1"/>
    <property type="molecule type" value="Genomic_DNA"/>
</dbReference>
<name>E0RVL8_BUTPB</name>
<dbReference type="KEGG" id="bpb:bpr_I2134"/>
<evidence type="ECO:0008006" key="4">
    <source>
        <dbReference type="Google" id="ProtNLM"/>
    </source>
</evidence>
<protein>
    <recommendedName>
        <fullName evidence="4">YhfC family intramembrane metalloprotease</fullName>
    </recommendedName>
</protein>
<feature type="transmembrane region" description="Helical" evidence="1">
    <location>
        <begin position="208"/>
        <end position="229"/>
    </location>
</feature>
<feature type="transmembrane region" description="Helical" evidence="1">
    <location>
        <begin position="238"/>
        <end position="259"/>
    </location>
</feature>
<feature type="transmembrane region" description="Helical" evidence="1">
    <location>
        <begin position="38"/>
        <end position="60"/>
    </location>
</feature>
<dbReference type="HOGENOM" id="CLU_076015_1_0_9"/>
<proteinExistence type="predicted"/>
<keyword evidence="1" id="KW-0812">Transmembrane</keyword>